<reference evidence="1 2" key="1">
    <citation type="journal article" date="2021" name="Commun. Biol.">
        <title>The genome of Shorea leprosula (Dipterocarpaceae) highlights the ecological relevance of drought in aseasonal tropical rainforests.</title>
        <authorList>
            <person name="Ng K.K.S."/>
            <person name="Kobayashi M.J."/>
            <person name="Fawcett J.A."/>
            <person name="Hatakeyama M."/>
            <person name="Paape T."/>
            <person name="Ng C.H."/>
            <person name="Ang C.C."/>
            <person name="Tnah L.H."/>
            <person name="Lee C.T."/>
            <person name="Nishiyama T."/>
            <person name="Sese J."/>
            <person name="O'Brien M.J."/>
            <person name="Copetti D."/>
            <person name="Mohd Noor M.I."/>
            <person name="Ong R.C."/>
            <person name="Putra M."/>
            <person name="Sireger I.Z."/>
            <person name="Indrioko S."/>
            <person name="Kosugi Y."/>
            <person name="Izuno A."/>
            <person name="Isagi Y."/>
            <person name="Lee S.L."/>
            <person name="Shimizu K.K."/>
        </authorList>
    </citation>
    <scope>NUCLEOTIDE SEQUENCE [LARGE SCALE GENOMIC DNA]</scope>
    <source>
        <strain evidence="1">214</strain>
    </source>
</reference>
<proteinExistence type="predicted"/>
<gene>
    <name evidence="1" type="ORF">SLEP1_g16068</name>
</gene>
<dbReference type="Gene3D" id="3.40.50.150">
    <property type="entry name" value="Vaccinia Virus protein VP39"/>
    <property type="match status" value="1"/>
</dbReference>
<dbReference type="InterPro" id="IPR029063">
    <property type="entry name" value="SAM-dependent_MTases_sf"/>
</dbReference>
<evidence type="ECO:0000313" key="1">
    <source>
        <dbReference type="EMBL" id="GKV03825.1"/>
    </source>
</evidence>
<accession>A0AAV5IYF7</accession>
<sequence length="57" mass="6554">MFDDLSLIFDLLMIAHSSGGRERTQLEWEKLLEKGGFLRYQIVTVPSLLAIIEAYPK</sequence>
<evidence type="ECO:0008006" key="3">
    <source>
        <dbReference type="Google" id="ProtNLM"/>
    </source>
</evidence>
<dbReference type="PROSITE" id="PS51683">
    <property type="entry name" value="SAM_OMT_II"/>
    <property type="match status" value="1"/>
</dbReference>
<dbReference type="AlphaFoldDB" id="A0AAV5IYF7"/>
<comment type="caution">
    <text evidence="1">The sequence shown here is derived from an EMBL/GenBank/DDBJ whole genome shotgun (WGS) entry which is preliminary data.</text>
</comment>
<dbReference type="InterPro" id="IPR016461">
    <property type="entry name" value="COMT-like"/>
</dbReference>
<dbReference type="SUPFAM" id="SSF53335">
    <property type="entry name" value="S-adenosyl-L-methionine-dependent methyltransferases"/>
    <property type="match status" value="1"/>
</dbReference>
<protein>
    <recommendedName>
        <fullName evidence="3">O-methyltransferase</fullName>
    </recommendedName>
</protein>
<keyword evidence="2" id="KW-1185">Reference proteome</keyword>
<dbReference type="Proteomes" id="UP001054252">
    <property type="component" value="Unassembled WGS sequence"/>
</dbReference>
<dbReference type="EMBL" id="BPVZ01000021">
    <property type="protein sequence ID" value="GKV03825.1"/>
    <property type="molecule type" value="Genomic_DNA"/>
</dbReference>
<organism evidence="1 2">
    <name type="scientific">Rubroshorea leprosula</name>
    <dbReference type="NCBI Taxonomy" id="152421"/>
    <lineage>
        <taxon>Eukaryota</taxon>
        <taxon>Viridiplantae</taxon>
        <taxon>Streptophyta</taxon>
        <taxon>Embryophyta</taxon>
        <taxon>Tracheophyta</taxon>
        <taxon>Spermatophyta</taxon>
        <taxon>Magnoliopsida</taxon>
        <taxon>eudicotyledons</taxon>
        <taxon>Gunneridae</taxon>
        <taxon>Pentapetalae</taxon>
        <taxon>rosids</taxon>
        <taxon>malvids</taxon>
        <taxon>Malvales</taxon>
        <taxon>Dipterocarpaceae</taxon>
        <taxon>Rubroshorea</taxon>
    </lineage>
</organism>
<evidence type="ECO:0000313" key="2">
    <source>
        <dbReference type="Proteomes" id="UP001054252"/>
    </source>
</evidence>
<dbReference type="GO" id="GO:0008168">
    <property type="term" value="F:methyltransferase activity"/>
    <property type="evidence" value="ECO:0007669"/>
    <property type="project" value="InterPro"/>
</dbReference>
<name>A0AAV5IYF7_9ROSI</name>